<evidence type="ECO:0000256" key="1">
    <source>
        <dbReference type="SAM" id="Phobius"/>
    </source>
</evidence>
<dbReference type="SUPFAM" id="SSF81324">
    <property type="entry name" value="Voltage-gated potassium channels"/>
    <property type="match status" value="1"/>
</dbReference>
<reference evidence="3" key="1">
    <citation type="submission" date="2018-06" db="EMBL/GenBank/DDBJ databases">
        <authorList>
            <person name="Zhirakovskaya E."/>
        </authorList>
    </citation>
    <scope>NUCLEOTIDE SEQUENCE</scope>
</reference>
<feature type="domain" description="Potassium channel" evidence="2">
    <location>
        <begin position="162"/>
        <end position="230"/>
    </location>
</feature>
<dbReference type="InterPro" id="IPR013099">
    <property type="entry name" value="K_chnl_dom"/>
</dbReference>
<feature type="transmembrane region" description="Helical" evidence="1">
    <location>
        <begin position="104"/>
        <end position="122"/>
    </location>
</feature>
<evidence type="ECO:0000313" key="3">
    <source>
        <dbReference type="EMBL" id="VAX16863.1"/>
    </source>
</evidence>
<dbReference type="EMBL" id="UOGD01000064">
    <property type="protein sequence ID" value="VAX16863.1"/>
    <property type="molecule type" value="Genomic_DNA"/>
</dbReference>
<dbReference type="Gene3D" id="1.10.287.70">
    <property type="match status" value="1"/>
</dbReference>
<gene>
    <name evidence="3" type="ORF">MNBD_IGNAVI01-1555</name>
</gene>
<protein>
    <submittedName>
        <fullName evidence="3">Potassium channel protein</fullName>
    </submittedName>
</protein>
<keyword evidence="3" id="KW-0407">Ion channel</keyword>
<name>A0A3B1BX41_9ZZZZ</name>
<organism evidence="3">
    <name type="scientific">hydrothermal vent metagenome</name>
    <dbReference type="NCBI Taxonomy" id="652676"/>
    <lineage>
        <taxon>unclassified sequences</taxon>
        <taxon>metagenomes</taxon>
        <taxon>ecological metagenomes</taxon>
    </lineage>
</organism>
<feature type="transmembrane region" description="Helical" evidence="1">
    <location>
        <begin position="29"/>
        <end position="46"/>
    </location>
</feature>
<keyword evidence="1" id="KW-1133">Transmembrane helix</keyword>
<dbReference type="AlphaFoldDB" id="A0A3B1BX41"/>
<dbReference type="Pfam" id="PF07885">
    <property type="entry name" value="Ion_trans_2"/>
    <property type="match status" value="1"/>
</dbReference>
<feature type="transmembrane region" description="Helical" evidence="1">
    <location>
        <begin position="184"/>
        <end position="200"/>
    </location>
</feature>
<sequence length="239" mass="27228">MRQPIKEKIHKIAHDESYFTNEALKRNNIVLLLSIVFIALIFPLFREGFVRGWLFDIMISAIIISGVTSLEFRKEKFIRLSYFAILTFSLVWVNHFIHNELTKLISFAVSIMFFIYITYSMVKFIAQSRSVDEIILLNAINSYLLIGIVGALLFISVEVGYVYFANAEQVLNFNTIANPSFQDYVYFSFVTLTTLGYGDITPVIPLAKSLTVALSLTGQLYLTILVAMLVGKYASQRNN</sequence>
<keyword evidence="1" id="KW-0472">Membrane</keyword>
<keyword evidence="3" id="KW-0813">Transport</keyword>
<dbReference type="GO" id="GO:0034220">
    <property type="term" value="P:monoatomic ion transmembrane transport"/>
    <property type="evidence" value="ECO:0007669"/>
    <property type="project" value="UniProtKB-KW"/>
</dbReference>
<evidence type="ECO:0000259" key="2">
    <source>
        <dbReference type="Pfam" id="PF07885"/>
    </source>
</evidence>
<feature type="transmembrane region" description="Helical" evidence="1">
    <location>
        <begin position="77"/>
        <end position="98"/>
    </location>
</feature>
<proteinExistence type="predicted"/>
<feature type="transmembrane region" description="Helical" evidence="1">
    <location>
        <begin position="212"/>
        <end position="234"/>
    </location>
</feature>
<feature type="transmembrane region" description="Helical" evidence="1">
    <location>
        <begin position="52"/>
        <end position="70"/>
    </location>
</feature>
<keyword evidence="1" id="KW-0812">Transmembrane</keyword>
<keyword evidence="3" id="KW-0406">Ion transport</keyword>
<feature type="transmembrane region" description="Helical" evidence="1">
    <location>
        <begin position="143"/>
        <end position="164"/>
    </location>
</feature>
<accession>A0A3B1BX41</accession>